<evidence type="ECO:0000313" key="2">
    <source>
        <dbReference type="Proteomes" id="UP000799770"/>
    </source>
</evidence>
<accession>A0A6A5Z6N0</accession>
<dbReference type="EMBL" id="ML977324">
    <property type="protein sequence ID" value="KAF2114806.1"/>
    <property type="molecule type" value="Genomic_DNA"/>
</dbReference>
<keyword evidence="2" id="KW-1185">Reference proteome</keyword>
<dbReference type="AlphaFoldDB" id="A0A6A5Z6N0"/>
<dbReference type="Proteomes" id="UP000799770">
    <property type="component" value="Unassembled WGS sequence"/>
</dbReference>
<protein>
    <submittedName>
        <fullName evidence="1">Uncharacterized protein</fullName>
    </submittedName>
</protein>
<gene>
    <name evidence="1" type="ORF">BDV96DRAFT_660139</name>
</gene>
<organism evidence="1 2">
    <name type="scientific">Lophiotrema nucula</name>
    <dbReference type="NCBI Taxonomy" id="690887"/>
    <lineage>
        <taxon>Eukaryota</taxon>
        <taxon>Fungi</taxon>
        <taxon>Dikarya</taxon>
        <taxon>Ascomycota</taxon>
        <taxon>Pezizomycotina</taxon>
        <taxon>Dothideomycetes</taxon>
        <taxon>Pleosporomycetidae</taxon>
        <taxon>Pleosporales</taxon>
        <taxon>Lophiotremataceae</taxon>
        <taxon>Lophiotrema</taxon>
    </lineage>
</organism>
<reference evidence="1" key="1">
    <citation type="journal article" date="2020" name="Stud. Mycol.">
        <title>101 Dothideomycetes genomes: a test case for predicting lifestyles and emergence of pathogens.</title>
        <authorList>
            <person name="Haridas S."/>
            <person name="Albert R."/>
            <person name="Binder M."/>
            <person name="Bloem J."/>
            <person name="Labutti K."/>
            <person name="Salamov A."/>
            <person name="Andreopoulos B."/>
            <person name="Baker S."/>
            <person name="Barry K."/>
            <person name="Bills G."/>
            <person name="Bluhm B."/>
            <person name="Cannon C."/>
            <person name="Castanera R."/>
            <person name="Culley D."/>
            <person name="Daum C."/>
            <person name="Ezra D."/>
            <person name="Gonzalez J."/>
            <person name="Henrissat B."/>
            <person name="Kuo A."/>
            <person name="Liang C."/>
            <person name="Lipzen A."/>
            <person name="Lutzoni F."/>
            <person name="Magnuson J."/>
            <person name="Mondo S."/>
            <person name="Nolan M."/>
            <person name="Ohm R."/>
            <person name="Pangilinan J."/>
            <person name="Park H.-J."/>
            <person name="Ramirez L."/>
            <person name="Alfaro M."/>
            <person name="Sun H."/>
            <person name="Tritt A."/>
            <person name="Yoshinaga Y."/>
            <person name="Zwiers L.-H."/>
            <person name="Turgeon B."/>
            <person name="Goodwin S."/>
            <person name="Spatafora J."/>
            <person name="Crous P."/>
            <person name="Grigoriev I."/>
        </authorList>
    </citation>
    <scope>NUCLEOTIDE SEQUENCE</scope>
    <source>
        <strain evidence="1">CBS 627.86</strain>
    </source>
</reference>
<sequence>MDGRGMEAGWRCRWLQWVKWVGVMPHPKPLVSSASPRGPGLLTQLEHQHDAQPKSFNAPSSATILLDPEDGETRPFVNRLGLAARIQERSRCQLSPEEREQDACQTGSRATVRAEIKLLGCRQGVPFLCDTGELLGEMTGDMQLPSWRLDTSEAWVGFVQRCGHAHAAINN</sequence>
<name>A0A6A5Z6N0_9PLEO</name>
<evidence type="ECO:0000313" key="1">
    <source>
        <dbReference type="EMBL" id="KAF2114806.1"/>
    </source>
</evidence>
<proteinExistence type="predicted"/>